<dbReference type="Gene3D" id="3.30.1330.120">
    <property type="entry name" value="2-methylcitrate dehydratase PrpD"/>
    <property type="match status" value="1"/>
</dbReference>
<dbReference type="GO" id="GO:0016829">
    <property type="term" value="F:lyase activity"/>
    <property type="evidence" value="ECO:0007669"/>
    <property type="project" value="InterPro"/>
</dbReference>
<dbReference type="Pfam" id="PF19305">
    <property type="entry name" value="MmgE_PrpD_C"/>
    <property type="match status" value="1"/>
</dbReference>
<dbReference type="InterPro" id="IPR005656">
    <property type="entry name" value="MmgE_PrpD"/>
</dbReference>
<evidence type="ECO:0000256" key="1">
    <source>
        <dbReference type="ARBA" id="ARBA00006174"/>
    </source>
</evidence>
<dbReference type="AlphaFoldDB" id="A0A1V0N4D1"/>
<dbReference type="InterPro" id="IPR042188">
    <property type="entry name" value="MmgE/PrpD_sf_2"/>
</dbReference>
<organism evidence="4 5">
    <name type="scientific">Ferroplasma acidiphilum</name>
    <dbReference type="NCBI Taxonomy" id="74969"/>
    <lineage>
        <taxon>Archaea</taxon>
        <taxon>Methanobacteriati</taxon>
        <taxon>Thermoplasmatota</taxon>
        <taxon>Thermoplasmata</taxon>
        <taxon>Thermoplasmatales</taxon>
        <taxon>Ferroplasmaceae</taxon>
        <taxon>Ferroplasma</taxon>
    </lineage>
</organism>
<reference evidence="4 5" key="1">
    <citation type="submission" date="2011-10" db="EMBL/GenBank/DDBJ databases">
        <title>Metabolic and evolutionary patterns in the extreme acidophile Ferroplasma acidiphilum.</title>
        <authorList>
            <person name="Golyshina O.V."/>
            <person name="Kozyavkin S.A."/>
            <person name="Tatusov R.L."/>
            <person name="Slesarev A.I."/>
            <person name="Golyshin P.N."/>
        </authorList>
    </citation>
    <scope>NUCLEOTIDE SEQUENCE [LARGE SCALE GENOMIC DNA]</scope>
    <source>
        <strain evidence="5">Y</strain>
    </source>
</reference>
<sequence length="429" mass="47851">MAIENKLAEFITGVSYNSLGEDVKHEVKRRFIDALGVAYSSMDSPAALKIKKMIGLYPGNAKIIGMGTSSPDYSAFLNSLFIRYMDFNDTYLSLEPLHPSDMFGPLVSLSSIFNKTGKDLITAAAVGYEIGTRLCDSTSLRAKGYDHVNFTEIAMAAALSRLLEFDESQTINAISIALVPHVALRQPRVGGLTMWKAGAAANSARNSVFGTLATLYGFTSPTEPLSGKMGFKNIVAPDMDFSKLEGSKVNGIMRTYVKKYPVEYHAMAAVEASLKLVNDIDLHHTDSIEVYTYEAAVSILADKEKWHPENKETADHSLPFIIASTLVNKDFWVNNYNDIRNKQISELMGKIHVTELKEFTEQYPDKLPIRLEAKCNGKKIESEIEIPRGHYKNPMDDREIESKFVRLTGITDSLKDMWTMEDREVSELV</sequence>
<dbReference type="InterPro" id="IPR036148">
    <property type="entry name" value="MmgE/PrpD_sf"/>
</dbReference>
<dbReference type="EMBL" id="CP015363">
    <property type="protein sequence ID" value="ARD84998.1"/>
    <property type="molecule type" value="Genomic_DNA"/>
</dbReference>
<feature type="domain" description="MmgE/PrpD N-terminal" evidence="2">
    <location>
        <begin position="6"/>
        <end position="241"/>
    </location>
</feature>
<dbReference type="InterPro" id="IPR045336">
    <property type="entry name" value="MmgE_PrpD_N"/>
</dbReference>
<comment type="similarity">
    <text evidence="1">Belongs to the PrpD family.</text>
</comment>
<keyword evidence="5" id="KW-1185">Reference proteome</keyword>
<evidence type="ECO:0000259" key="3">
    <source>
        <dbReference type="Pfam" id="PF19305"/>
    </source>
</evidence>
<name>A0A1V0N4D1_9ARCH</name>
<protein>
    <submittedName>
        <fullName evidence="4">2-methylisocitrate synthase</fullName>
    </submittedName>
</protein>
<dbReference type="GeneID" id="31676619"/>
<dbReference type="OrthoDB" id="43639at2157"/>
<dbReference type="InterPro" id="IPR042183">
    <property type="entry name" value="MmgE/PrpD_sf_1"/>
</dbReference>
<dbReference type="STRING" id="74969.FAD_1122"/>
<gene>
    <name evidence="4" type="ORF">FAD_1122</name>
</gene>
<dbReference type="PANTHER" id="PTHR16943:SF8">
    <property type="entry name" value="2-METHYLCITRATE DEHYDRATASE"/>
    <property type="match status" value="1"/>
</dbReference>
<dbReference type="SUPFAM" id="SSF103378">
    <property type="entry name" value="2-methylcitrate dehydratase PrpD"/>
    <property type="match status" value="1"/>
</dbReference>
<feature type="domain" description="MmgE/PrpD C-terminal" evidence="3">
    <location>
        <begin position="260"/>
        <end position="409"/>
    </location>
</feature>
<accession>A0A1V0N4D1</accession>
<evidence type="ECO:0000313" key="4">
    <source>
        <dbReference type="EMBL" id="ARD84998.1"/>
    </source>
</evidence>
<dbReference type="Pfam" id="PF03972">
    <property type="entry name" value="MmgE_PrpD_N"/>
    <property type="match status" value="1"/>
</dbReference>
<dbReference type="InterPro" id="IPR045337">
    <property type="entry name" value="MmgE_PrpD_C"/>
</dbReference>
<dbReference type="KEGG" id="fai:FAD_1122"/>
<dbReference type="Proteomes" id="UP000192050">
    <property type="component" value="Chromosome"/>
</dbReference>
<dbReference type="Gene3D" id="1.10.4100.10">
    <property type="entry name" value="2-methylcitrate dehydratase PrpD"/>
    <property type="match status" value="1"/>
</dbReference>
<dbReference type="PANTHER" id="PTHR16943">
    <property type="entry name" value="2-METHYLCITRATE DEHYDRATASE-RELATED"/>
    <property type="match status" value="1"/>
</dbReference>
<evidence type="ECO:0000313" key="5">
    <source>
        <dbReference type="Proteomes" id="UP000192050"/>
    </source>
</evidence>
<dbReference type="RefSeq" id="WP_081142491.1">
    <property type="nucleotide sequence ID" value="NZ_CP015363.1"/>
</dbReference>
<evidence type="ECO:0000259" key="2">
    <source>
        <dbReference type="Pfam" id="PF03972"/>
    </source>
</evidence>
<proteinExistence type="inferred from homology"/>